<evidence type="ECO:0000313" key="2">
    <source>
        <dbReference type="EMBL" id="GBP07417.1"/>
    </source>
</evidence>
<feature type="region of interest" description="Disordered" evidence="1">
    <location>
        <begin position="1"/>
        <end position="20"/>
    </location>
</feature>
<reference evidence="2 3" key="1">
    <citation type="journal article" date="2019" name="Commun. Biol.">
        <title>The bagworm genome reveals a unique fibroin gene that provides high tensile strength.</title>
        <authorList>
            <person name="Kono N."/>
            <person name="Nakamura H."/>
            <person name="Ohtoshi R."/>
            <person name="Tomita M."/>
            <person name="Numata K."/>
            <person name="Arakawa K."/>
        </authorList>
    </citation>
    <scope>NUCLEOTIDE SEQUENCE [LARGE SCALE GENOMIC DNA]</scope>
</reference>
<sequence>MSSTSTRDKGRADGRERRMGAETVHVFHPPAAAVHRARGPAALCVRGPAGKPMIDVRQRTLFRFGIILPCSSGRLIIATPVYVPYVANFKQHDFERVSDDASGAAGVDCAAGSAARRRRARRQLVLVSVGCARLHYSSGGRRHCSGWPPCKFDPLKCDRIIIILAAARPARPARAGRIYNSKWGSRKGSSSITENIAARPPNAGNRAVAYSGCGGSARCRRRTGRAGRGRGFMVPLCSKHGVLNRALARKYRMSDCALWP</sequence>
<organism evidence="2 3">
    <name type="scientific">Eumeta variegata</name>
    <name type="common">Bagworm moth</name>
    <name type="synonym">Eumeta japonica</name>
    <dbReference type="NCBI Taxonomy" id="151549"/>
    <lineage>
        <taxon>Eukaryota</taxon>
        <taxon>Metazoa</taxon>
        <taxon>Ecdysozoa</taxon>
        <taxon>Arthropoda</taxon>
        <taxon>Hexapoda</taxon>
        <taxon>Insecta</taxon>
        <taxon>Pterygota</taxon>
        <taxon>Neoptera</taxon>
        <taxon>Endopterygota</taxon>
        <taxon>Lepidoptera</taxon>
        <taxon>Glossata</taxon>
        <taxon>Ditrysia</taxon>
        <taxon>Tineoidea</taxon>
        <taxon>Psychidae</taxon>
        <taxon>Oiketicinae</taxon>
        <taxon>Eumeta</taxon>
    </lineage>
</organism>
<dbReference type="AlphaFoldDB" id="A0A4C1T1Q3"/>
<dbReference type="Proteomes" id="UP000299102">
    <property type="component" value="Unassembled WGS sequence"/>
</dbReference>
<comment type="caution">
    <text evidence="2">The sequence shown here is derived from an EMBL/GenBank/DDBJ whole genome shotgun (WGS) entry which is preliminary data.</text>
</comment>
<gene>
    <name evidence="2" type="ORF">EVAR_4785_1</name>
</gene>
<name>A0A4C1T1Q3_EUMVA</name>
<proteinExistence type="predicted"/>
<evidence type="ECO:0000313" key="3">
    <source>
        <dbReference type="Proteomes" id="UP000299102"/>
    </source>
</evidence>
<keyword evidence="3" id="KW-1185">Reference proteome</keyword>
<accession>A0A4C1T1Q3</accession>
<protein>
    <submittedName>
        <fullName evidence="2">Uncharacterized protein</fullName>
    </submittedName>
</protein>
<evidence type="ECO:0000256" key="1">
    <source>
        <dbReference type="SAM" id="MobiDB-lite"/>
    </source>
</evidence>
<dbReference type="EMBL" id="BGZK01000026">
    <property type="protein sequence ID" value="GBP07417.1"/>
    <property type="molecule type" value="Genomic_DNA"/>
</dbReference>